<dbReference type="PANTHER" id="PTHR34039:SF1">
    <property type="entry name" value="UPF0102 PROTEIN YRAN"/>
    <property type="match status" value="1"/>
</dbReference>
<dbReference type="InterPro" id="IPR011335">
    <property type="entry name" value="Restrct_endonuc-II-like"/>
</dbReference>
<dbReference type="HAMAP" id="MF_00048">
    <property type="entry name" value="UPF0102"/>
    <property type="match status" value="1"/>
</dbReference>
<evidence type="ECO:0000313" key="4">
    <source>
        <dbReference type="Proteomes" id="UP000273119"/>
    </source>
</evidence>
<dbReference type="Pfam" id="PF02021">
    <property type="entry name" value="UPF0102"/>
    <property type="match status" value="1"/>
</dbReference>
<organism evidence="3 4">
    <name type="scientific">Galactobacter caseinivorans</name>
    <dbReference type="NCBI Taxonomy" id="2676123"/>
    <lineage>
        <taxon>Bacteria</taxon>
        <taxon>Bacillati</taxon>
        <taxon>Actinomycetota</taxon>
        <taxon>Actinomycetes</taxon>
        <taxon>Micrococcales</taxon>
        <taxon>Micrococcaceae</taxon>
        <taxon>Galactobacter</taxon>
    </lineage>
</organism>
<gene>
    <name evidence="3" type="ORF">DWQ67_11490</name>
</gene>
<evidence type="ECO:0000313" key="3">
    <source>
        <dbReference type="EMBL" id="RKW69717.1"/>
    </source>
</evidence>
<sequence>MDAKELGRAGEDFAAAWFQEREGVILERNWRTRQGELDLLVLDADGSLVAVEVKTRSGDGFGHPAESVSRDKLMRLHRLLRAYADGEGGCEWSFTPRRVDVLALVWPSGAGGPISVEHYRGVSA</sequence>
<keyword evidence="4" id="KW-1185">Reference proteome</keyword>
<reference evidence="3 4" key="1">
    <citation type="submission" date="2018-07" db="EMBL/GenBank/DDBJ databases">
        <title>Arthrobacter sp. nov., isolated from raw cow's milk with high bacterial count.</title>
        <authorList>
            <person name="Hahne J."/>
            <person name="Isele D."/>
            <person name="Lipski A."/>
        </authorList>
    </citation>
    <scope>NUCLEOTIDE SEQUENCE [LARGE SCALE GENOMIC DNA]</scope>
    <source>
        <strain evidence="3 4">JZ R-183</strain>
    </source>
</reference>
<dbReference type="GO" id="GO:0003676">
    <property type="term" value="F:nucleic acid binding"/>
    <property type="evidence" value="ECO:0007669"/>
    <property type="project" value="InterPro"/>
</dbReference>
<dbReference type="Gene3D" id="3.40.1350.10">
    <property type="match status" value="1"/>
</dbReference>
<dbReference type="SUPFAM" id="SSF52980">
    <property type="entry name" value="Restriction endonuclease-like"/>
    <property type="match status" value="1"/>
</dbReference>
<dbReference type="CDD" id="cd20736">
    <property type="entry name" value="PoNe_Nuclease"/>
    <property type="match status" value="1"/>
</dbReference>
<dbReference type="EMBL" id="QQXL01000007">
    <property type="protein sequence ID" value="RKW69717.1"/>
    <property type="molecule type" value="Genomic_DNA"/>
</dbReference>
<protein>
    <recommendedName>
        <fullName evidence="2">UPF0102 protein DWQ67_11490</fullName>
    </recommendedName>
</protein>
<dbReference type="InterPro" id="IPR003509">
    <property type="entry name" value="UPF0102_YraN-like"/>
</dbReference>
<comment type="similarity">
    <text evidence="1 2">Belongs to the UPF0102 family.</text>
</comment>
<comment type="caution">
    <text evidence="3">The sequence shown here is derived from an EMBL/GenBank/DDBJ whole genome shotgun (WGS) entry which is preliminary data.</text>
</comment>
<dbReference type="AlphaFoldDB" id="A0A496PGW1"/>
<proteinExistence type="inferred from homology"/>
<dbReference type="NCBIfam" id="NF009154">
    <property type="entry name" value="PRK12497.3-3"/>
    <property type="match status" value="1"/>
</dbReference>
<dbReference type="PANTHER" id="PTHR34039">
    <property type="entry name" value="UPF0102 PROTEIN YRAN"/>
    <property type="match status" value="1"/>
</dbReference>
<evidence type="ECO:0000256" key="1">
    <source>
        <dbReference type="ARBA" id="ARBA00006738"/>
    </source>
</evidence>
<evidence type="ECO:0000256" key="2">
    <source>
        <dbReference type="HAMAP-Rule" id="MF_00048"/>
    </source>
</evidence>
<dbReference type="InterPro" id="IPR011856">
    <property type="entry name" value="tRNA_endonuc-like_dom_sf"/>
</dbReference>
<dbReference type="Proteomes" id="UP000273119">
    <property type="component" value="Unassembled WGS sequence"/>
</dbReference>
<name>A0A496PGW1_9MICC</name>
<accession>A0A496PGW1</accession>